<keyword evidence="2" id="KW-1185">Reference proteome</keyword>
<gene>
    <name evidence="1" type="ORF">SAMN05421761_11812</name>
</gene>
<dbReference type="RefSeq" id="WP_076502756.1">
    <property type="nucleotide sequence ID" value="NZ_FTOP01000018.1"/>
</dbReference>
<reference evidence="2" key="1">
    <citation type="submission" date="2017-01" db="EMBL/GenBank/DDBJ databases">
        <authorList>
            <person name="Varghese N."/>
            <person name="Submissions S."/>
        </authorList>
    </citation>
    <scope>NUCLEOTIDE SEQUENCE [LARGE SCALE GENOMIC DNA]</scope>
    <source>
        <strain evidence="2">DSM 46698</strain>
    </source>
</reference>
<proteinExistence type="predicted"/>
<name>A0A1N7PME3_9BACT</name>
<accession>A0A1N7PME3</accession>
<dbReference type="STRING" id="529505.SAMN05421761_11812"/>
<organism evidence="1 2">
    <name type="scientific">Belliella pelovolcani</name>
    <dbReference type="NCBI Taxonomy" id="529505"/>
    <lineage>
        <taxon>Bacteria</taxon>
        <taxon>Pseudomonadati</taxon>
        <taxon>Bacteroidota</taxon>
        <taxon>Cytophagia</taxon>
        <taxon>Cytophagales</taxon>
        <taxon>Cyclobacteriaceae</taxon>
        <taxon>Belliella</taxon>
    </lineage>
</organism>
<dbReference type="AlphaFoldDB" id="A0A1N7PME3"/>
<dbReference type="Proteomes" id="UP000186026">
    <property type="component" value="Unassembled WGS sequence"/>
</dbReference>
<dbReference type="OrthoDB" id="1413206at2"/>
<evidence type="ECO:0000313" key="2">
    <source>
        <dbReference type="Proteomes" id="UP000186026"/>
    </source>
</evidence>
<evidence type="ECO:0000313" key="1">
    <source>
        <dbReference type="EMBL" id="SIT11782.1"/>
    </source>
</evidence>
<sequence length="314" mass="37189">MTVYIDLNIFDRLEKFDKIPESDKPNYQLLLTLLTDKKIKTAYSNAHLNDLFRGFQKNPDYIDGHLNNIKKNTDNLCICQYWGEKEVKWHYRDIFEFFKEKAEEWDFEPNSFDELFKDEPLIQSALNLYKLVPLPPEFKKGYIEPIFGIMFPLSKVYNTQYSLQADIYNFQSRLKSDYGLYKAFKAYLLTSLNKIKNKPELIKAVKSNFKDLPTHLELTDIFDAYTPNNKTSDNVMYSKIIDTFFKFDLAGYKTDGHFNNMFDDALHTFYGAHFDTFITNDDRCNYKAKKTYERLKIKTKVITINEVETIQNCL</sequence>
<protein>
    <submittedName>
        <fullName evidence="1">Uncharacterized protein</fullName>
    </submittedName>
</protein>
<dbReference type="EMBL" id="FTOP01000018">
    <property type="protein sequence ID" value="SIT11782.1"/>
    <property type="molecule type" value="Genomic_DNA"/>
</dbReference>